<name>A0ABQ6LPE7_9RHOB</name>
<dbReference type="PROSITE" id="PS00165">
    <property type="entry name" value="DEHYDRATASE_SER_THR"/>
    <property type="match status" value="1"/>
</dbReference>
<organism evidence="5 6">
    <name type="scientific">Paralimibaculum aggregatum</name>
    <dbReference type="NCBI Taxonomy" id="3036245"/>
    <lineage>
        <taxon>Bacteria</taxon>
        <taxon>Pseudomonadati</taxon>
        <taxon>Pseudomonadota</taxon>
        <taxon>Alphaproteobacteria</taxon>
        <taxon>Rhodobacterales</taxon>
        <taxon>Paracoccaceae</taxon>
        <taxon>Paralimibaculum</taxon>
    </lineage>
</organism>
<dbReference type="SUPFAM" id="SSF53686">
    <property type="entry name" value="Tryptophan synthase beta subunit-like PLP-dependent enzymes"/>
    <property type="match status" value="1"/>
</dbReference>
<keyword evidence="3" id="KW-0456">Lyase</keyword>
<dbReference type="Pfam" id="PF00291">
    <property type="entry name" value="PALP"/>
    <property type="match status" value="1"/>
</dbReference>
<gene>
    <name evidence="5" type="ORF">LNKW23_14080</name>
</gene>
<protein>
    <submittedName>
        <fullName evidence="5">Threonine dehydratase</fullName>
    </submittedName>
</protein>
<dbReference type="Proteomes" id="UP001239909">
    <property type="component" value="Unassembled WGS sequence"/>
</dbReference>
<evidence type="ECO:0000259" key="4">
    <source>
        <dbReference type="Pfam" id="PF00291"/>
    </source>
</evidence>
<dbReference type="InterPro" id="IPR050147">
    <property type="entry name" value="Ser/Thr_Dehydratase"/>
</dbReference>
<evidence type="ECO:0000256" key="2">
    <source>
        <dbReference type="ARBA" id="ARBA00022898"/>
    </source>
</evidence>
<dbReference type="NCBIfam" id="NF004771">
    <property type="entry name" value="PRK06110.1"/>
    <property type="match status" value="1"/>
</dbReference>
<comment type="caution">
    <text evidence="5">The sequence shown here is derived from an EMBL/GenBank/DDBJ whole genome shotgun (WGS) entry which is preliminary data.</text>
</comment>
<sequence>MFTLAELEAAAGLVHARMPPTPAHAWPLLAGRTGAEVWIKHENHTPTGAFKLRGGLVYLDELARAEPGCPGLVTATRGNHGQSIPFAARAHGLPVTVYVPEGNATDKNRAMQAWGARLVVEGHDFEAARLASVAHAEAAGLHLVPSYHPLLVRGVATYALELFRDVPDLDAVYVPIGLGSGISGLIRTRDLLGLKTEIVGVVAAGADAYARAFEAGRPVATERAVSFADGMACRVPVPEAVAVICRGAARVLRLSEPELAAAVRMLFADTHNVAEGAGAAAFAGLWQERERMAGKRVAAILCGGNIDAAWFAEILSGGVPVPA</sequence>
<dbReference type="EMBL" id="BSYI01000008">
    <property type="protein sequence ID" value="GMG82195.1"/>
    <property type="molecule type" value="Genomic_DNA"/>
</dbReference>
<dbReference type="InterPro" id="IPR036052">
    <property type="entry name" value="TrpB-like_PALP_sf"/>
</dbReference>
<dbReference type="PANTHER" id="PTHR48078">
    <property type="entry name" value="THREONINE DEHYDRATASE, MITOCHONDRIAL-RELATED"/>
    <property type="match status" value="1"/>
</dbReference>
<accession>A0ABQ6LPE7</accession>
<reference evidence="5 6" key="1">
    <citation type="submission" date="2023-04" db="EMBL/GenBank/DDBJ databases">
        <title>Marinoamorphus aggregata gen. nov., sp. Nov., isolate from tissue of brittle star Ophioplocus japonicus.</title>
        <authorList>
            <person name="Kawano K."/>
            <person name="Sawayama S."/>
            <person name="Nakagawa S."/>
        </authorList>
    </citation>
    <scope>NUCLEOTIDE SEQUENCE [LARGE SCALE GENOMIC DNA]</scope>
    <source>
        <strain evidence="5 6">NKW23</strain>
    </source>
</reference>
<dbReference type="InterPro" id="IPR001926">
    <property type="entry name" value="TrpB-like_PALP"/>
</dbReference>
<keyword evidence="6" id="KW-1185">Reference proteome</keyword>
<evidence type="ECO:0000313" key="6">
    <source>
        <dbReference type="Proteomes" id="UP001239909"/>
    </source>
</evidence>
<proteinExistence type="predicted"/>
<evidence type="ECO:0000313" key="5">
    <source>
        <dbReference type="EMBL" id="GMG82195.1"/>
    </source>
</evidence>
<dbReference type="RefSeq" id="WP_285670951.1">
    <property type="nucleotide sequence ID" value="NZ_BSYI01000008.1"/>
</dbReference>
<dbReference type="InterPro" id="IPR000634">
    <property type="entry name" value="Ser/Thr_deHydtase_PyrdxlP-BS"/>
</dbReference>
<keyword evidence="2" id="KW-0663">Pyridoxal phosphate</keyword>
<comment type="cofactor">
    <cofactor evidence="1">
        <name>pyridoxal 5'-phosphate</name>
        <dbReference type="ChEBI" id="CHEBI:597326"/>
    </cofactor>
</comment>
<evidence type="ECO:0000256" key="1">
    <source>
        <dbReference type="ARBA" id="ARBA00001933"/>
    </source>
</evidence>
<evidence type="ECO:0000256" key="3">
    <source>
        <dbReference type="ARBA" id="ARBA00023239"/>
    </source>
</evidence>
<feature type="domain" description="Tryptophan synthase beta chain-like PALP" evidence="4">
    <location>
        <begin position="20"/>
        <end position="303"/>
    </location>
</feature>
<dbReference type="Gene3D" id="3.40.50.1100">
    <property type="match status" value="2"/>
</dbReference>
<dbReference type="PANTHER" id="PTHR48078:SF7">
    <property type="entry name" value="BLL6502 PROTEIN"/>
    <property type="match status" value="1"/>
</dbReference>